<accession>A0A409XLA1</accession>
<sequence length="82" mass="7855">MPCATCTYASVDLNVLFLGAAGSARARAYSTVTRASAGVGVGVGVGIGEACAVGPRASEGTDCAPSRAGCGARPTRGAACTC</sequence>
<gene>
    <name evidence="1" type="ORF">CVT25_008672</name>
</gene>
<keyword evidence="2" id="KW-1185">Reference proteome</keyword>
<comment type="caution">
    <text evidence="1">The sequence shown here is derived from an EMBL/GenBank/DDBJ whole genome shotgun (WGS) entry which is preliminary data.</text>
</comment>
<organism evidence="1 2">
    <name type="scientific">Psilocybe cyanescens</name>
    <dbReference type="NCBI Taxonomy" id="93625"/>
    <lineage>
        <taxon>Eukaryota</taxon>
        <taxon>Fungi</taxon>
        <taxon>Dikarya</taxon>
        <taxon>Basidiomycota</taxon>
        <taxon>Agaricomycotina</taxon>
        <taxon>Agaricomycetes</taxon>
        <taxon>Agaricomycetidae</taxon>
        <taxon>Agaricales</taxon>
        <taxon>Agaricineae</taxon>
        <taxon>Strophariaceae</taxon>
        <taxon>Psilocybe</taxon>
    </lineage>
</organism>
<dbReference type="EMBL" id="NHYD01001315">
    <property type="protein sequence ID" value="PPQ91553.1"/>
    <property type="molecule type" value="Genomic_DNA"/>
</dbReference>
<evidence type="ECO:0000313" key="2">
    <source>
        <dbReference type="Proteomes" id="UP000283269"/>
    </source>
</evidence>
<proteinExistence type="predicted"/>
<reference evidence="1 2" key="1">
    <citation type="journal article" date="2018" name="Evol. Lett.">
        <title>Horizontal gene cluster transfer increased hallucinogenic mushroom diversity.</title>
        <authorList>
            <person name="Reynolds H.T."/>
            <person name="Vijayakumar V."/>
            <person name="Gluck-Thaler E."/>
            <person name="Korotkin H.B."/>
            <person name="Matheny P.B."/>
            <person name="Slot J.C."/>
        </authorList>
    </citation>
    <scope>NUCLEOTIDE SEQUENCE [LARGE SCALE GENOMIC DNA]</scope>
    <source>
        <strain evidence="1 2">2631</strain>
    </source>
</reference>
<dbReference type="Proteomes" id="UP000283269">
    <property type="component" value="Unassembled WGS sequence"/>
</dbReference>
<name>A0A409XLA1_PSICY</name>
<dbReference type="InParanoid" id="A0A409XLA1"/>
<dbReference type="AlphaFoldDB" id="A0A409XLA1"/>
<evidence type="ECO:0000313" key="1">
    <source>
        <dbReference type="EMBL" id="PPQ91553.1"/>
    </source>
</evidence>
<protein>
    <submittedName>
        <fullName evidence="1">Uncharacterized protein</fullName>
    </submittedName>
</protein>